<dbReference type="EMBL" id="JAPNKE010000002">
    <property type="protein sequence ID" value="MCY1004489.1"/>
    <property type="molecule type" value="Genomic_DNA"/>
</dbReference>
<name>A0A9X3EI29_9BACT</name>
<dbReference type="AlphaFoldDB" id="A0A9X3EI29"/>
<reference evidence="2" key="1">
    <citation type="submission" date="2022-11" db="EMBL/GenBank/DDBJ databases">
        <title>Minimal conservation of predation-associated metabolite biosynthetic gene clusters underscores biosynthetic potential of Myxococcota including descriptions for ten novel species: Archangium lansinium sp. nov., Myxococcus landrumus sp. nov., Nannocystis bai.</title>
        <authorList>
            <person name="Ahearne A."/>
            <person name="Stevens C."/>
            <person name="Phillips K."/>
        </authorList>
    </citation>
    <scope>NUCLEOTIDE SEQUENCE</scope>
    <source>
        <strain evidence="2">Na p29</strain>
    </source>
</reference>
<gene>
    <name evidence="2" type="ORF">OV079_02665</name>
</gene>
<comment type="caution">
    <text evidence="2">The sequence shown here is derived from an EMBL/GenBank/DDBJ whole genome shotgun (WGS) entry which is preliminary data.</text>
</comment>
<evidence type="ECO:0000313" key="2">
    <source>
        <dbReference type="EMBL" id="MCY1004489.1"/>
    </source>
</evidence>
<dbReference type="Proteomes" id="UP001150924">
    <property type="component" value="Unassembled WGS sequence"/>
</dbReference>
<keyword evidence="3" id="KW-1185">Reference proteome</keyword>
<organism evidence="2 3">
    <name type="scientific">Nannocystis pusilla</name>
    <dbReference type="NCBI Taxonomy" id="889268"/>
    <lineage>
        <taxon>Bacteria</taxon>
        <taxon>Pseudomonadati</taxon>
        <taxon>Myxococcota</taxon>
        <taxon>Polyangia</taxon>
        <taxon>Nannocystales</taxon>
        <taxon>Nannocystaceae</taxon>
        <taxon>Nannocystis</taxon>
    </lineage>
</organism>
<accession>A0A9X3EI29</accession>
<dbReference type="RefSeq" id="WP_267766041.1">
    <property type="nucleotide sequence ID" value="NZ_JAPNKE010000002.1"/>
</dbReference>
<sequence length="102" mass="11121">MQAPRWEFDALPPSGARRGGDPAEYAFPGTLHTFVREALQNANDQSLRSGSTRAEVHFDVEELKGAELKEFRAAIEWDTLVRHIQGAAAVKGSGNSALSRTV</sequence>
<evidence type="ECO:0000313" key="3">
    <source>
        <dbReference type="Proteomes" id="UP001150924"/>
    </source>
</evidence>
<proteinExistence type="predicted"/>
<protein>
    <submittedName>
        <fullName evidence="2">Uncharacterized protein</fullName>
    </submittedName>
</protein>
<feature type="region of interest" description="Disordered" evidence="1">
    <location>
        <begin position="1"/>
        <end position="23"/>
    </location>
</feature>
<evidence type="ECO:0000256" key="1">
    <source>
        <dbReference type="SAM" id="MobiDB-lite"/>
    </source>
</evidence>